<dbReference type="InterPro" id="IPR041662">
    <property type="entry name" value="SusD-like_2"/>
</dbReference>
<evidence type="ECO:0000256" key="1">
    <source>
        <dbReference type="SAM" id="SignalP"/>
    </source>
</evidence>
<evidence type="ECO:0000313" key="3">
    <source>
        <dbReference type="Proteomes" id="UP000267469"/>
    </source>
</evidence>
<dbReference type="Pfam" id="PF12771">
    <property type="entry name" value="SusD-like_2"/>
    <property type="match status" value="1"/>
</dbReference>
<gene>
    <name evidence="2" type="ORF">ED312_16845</name>
</gene>
<proteinExistence type="predicted"/>
<dbReference type="Gene3D" id="1.25.40.390">
    <property type="match status" value="1"/>
</dbReference>
<dbReference type="OrthoDB" id="725917at2"/>
<comment type="caution">
    <text evidence="2">The sequence shown here is derived from an EMBL/GenBank/DDBJ whole genome shotgun (WGS) entry which is preliminary data.</text>
</comment>
<dbReference type="EMBL" id="RJTM01000110">
    <property type="protein sequence ID" value="RNL82605.1"/>
    <property type="molecule type" value="Genomic_DNA"/>
</dbReference>
<accession>A0A3N0E438</accession>
<sequence>MKKISIKRLAIYFVTAMAFTACTDFNELNTNPDGITSGSPETLAAGLILNITKNDYSSQKSFMSPHLVSKYILWSEFPQGEQYNDFERTDFDKMTRLVNVEKMVGYAESIEGMDQAIKNSYKGLGHFIRAYTFFDLTMRVGDIPYSNALQGERENNLRPEYDTQKEVFLNILNELDEADRLFKDGGVFDGDMIYNGDPGKWRKMVNSFALKVLINLYKKTSDTDLKVTERFNDIVNNRPVFEGNEDNFALVFSANQNQMYPFNELGNQFMIYPMVSDLLIDNLKSLEDYRLFYYTEPSPVLIEAGAEISDFEAYKGTDPSLVYAEMQDIHASKNYSDINNRYKYIPAGEPVFILSYAQVQFILAEAAVRGWISGSGESYYIDGIRSAMYFVADNTPGNPNSDEPPFHHNRIMDEGYIENYYTNTPAVQFAATTEEKLKQIITQKYICTFLQAPLEAFFENRRTGFPEFPVNPESNENIPSDKLPVRWMYPQEELNYNGENVNEAINRQYNGNDNVNELMWILK</sequence>
<keyword evidence="2" id="KW-0449">Lipoprotein</keyword>
<organism evidence="2 3">
    <name type="scientific">Sinomicrobium pectinilyticum</name>
    <dbReference type="NCBI Taxonomy" id="1084421"/>
    <lineage>
        <taxon>Bacteria</taxon>
        <taxon>Pseudomonadati</taxon>
        <taxon>Bacteroidota</taxon>
        <taxon>Flavobacteriia</taxon>
        <taxon>Flavobacteriales</taxon>
        <taxon>Flavobacteriaceae</taxon>
        <taxon>Sinomicrobium</taxon>
    </lineage>
</organism>
<keyword evidence="3" id="KW-1185">Reference proteome</keyword>
<dbReference type="Proteomes" id="UP000267469">
    <property type="component" value="Unassembled WGS sequence"/>
</dbReference>
<feature type="signal peptide" evidence="1">
    <location>
        <begin position="1"/>
        <end position="23"/>
    </location>
</feature>
<dbReference type="PROSITE" id="PS51257">
    <property type="entry name" value="PROKAR_LIPOPROTEIN"/>
    <property type="match status" value="1"/>
</dbReference>
<feature type="chain" id="PRO_5018187520" evidence="1">
    <location>
        <begin position="24"/>
        <end position="523"/>
    </location>
</feature>
<dbReference type="SUPFAM" id="SSF48452">
    <property type="entry name" value="TPR-like"/>
    <property type="match status" value="1"/>
</dbReference>
<dbReference type="AlphaFoldDB" id="A0A3N0E438"/>
<dbReference type="InterPro" id="IPR011990">
    <property type="entry name" value="TPR-like_helical_dom_sf"/>
</dbReference>
<protein>
    <submittedName>
        <fullName evidence="2">SusD/RagB family nutrient-binding outer membrane lipoprotein</fullName>
    </submittedName>
</protein>
<keyword evidence="1" id="KW-0732">Signal</keyword>
<reference evidence="2 3" key="1">
    <citation type="submission" date="2018-10" db="EMBL/GenBank/DDBJ databases">
        <title>Sinomicrobium pectinilyticum sp. nov., a pectinase-producing bacterium isolated from alkaline and saline soil, and emended description of the genus Sinomicrobium.</title>
        <authorList>
            <person name="Cheng B."/>
            <person name="Li C."/>
            <person name="Lai Q."/>
            <person name="Du M."/>
            <person name="Shao Z."/>
            <person name="Xu P."/>
            <person name="Yang C."/>
        </authorList>
    </citation>
    <scope>NUCLEOTIDE SEQUENCE [LARGE SCALE GENOMIC DNA]</scope>
    <source>
        <strain evidence="2 3">5DNS001</strain>
    </source>
</reference>
<name>A0A3N0E438_SINP1</name>
<evidence type="ECO:0000313" key="2">
    <source>
        <dbReference type="EMBL" id="RNL82605.1"/>
    </source>
</evidence>
<dbReference type="RefSeq" id="WP_123217194.1">
    <property type="nucleotide sequence ID" value="NZ_RJTM01000110.1"/>
</dbReference>